<organism evidence="4 5">
    <name type="scientific">Rohdeia mirabilis</name>
    <dbReference type="NCBI Taxonomy" id="2528008"/>
    <lineage>
        <taxon>Bacteria</taxon>
        <taxon>Pseudomonadati</taxon>
        <taxon>Planctomycetota</taxon>
        <taxon>Planctomycetia</taxon>
        <taxon>Planctomycetia incertae sedis</taxon>
        <taxon>Rohdeia</taxon>
    </lineage>
</organism>
<dbReference type="PANTHER" id="PTHR30329">
    <property type="entry name" value="STATOR ELEMENT OF FLAGELLAR MOTOR COMPLEX"/>
    <property type="match status" value="1"/>
</dbReference>
<reference evidence="4 5" key="1">
    <citation type="submission" date="2019-02" db="EMBL/GenBank/DDBJ databases">
        <title>Deep-cultivation of Planctomycetes and their phenomic and genomic characterization uncovers novel biology.</title>
        <authorList>
            <person name="Wiegand S."/>
            <person name="Jogler M."/>
            <person name="Boedeker C."/>
            <person name="Pinto D."/>
            <person name="Vollmers J."/>
            <person name="Rivas-Marin E."/>
            <person name="Kohn T."/>
            <person name="Peeters S.H."/>
            <person name="Heuer A."/>
            <person name="Rast P."/>
            <person name="Oberbeckmann S."/>
            <person name="Bunk B."/>
            <person name="Jeske O."/>
            <person name="Meyerdierks A."/>
            <person name="Storesund J.E."/>
            <person name="Kallscheuer N."/>
            <person name="Luecker S."/>
            <person name="Lage O.M."/>
            <person name="Pohl T."/>
            <person name="Merkel B.J."/>
            <person name="Hornburger P."/>
            <person name="Mueller R.-W."/>
            <person name="Bruemmer F."/>
            <person name="Labrenz M."/>
            <person name="Spormann A.M."/>
            <person name="Op den Camp H."/>
            <person name="Overmann J."/>
            <person name="Amann R."/>
            <person name="Jetten M.S.M."/>
            <person name="Mascher T."/>
            <person name="Medema M.H."/>
            <person name="Devos D.P."/>
            <person name="Kaster A.-K."/>
            <person name="Ovreas L."/>
            <person name="Rohde M."/>
            <person name="Galperin M.Y."/>
            <person name="Jogler C."/>
        </authorList>
    </citation>
    <scope>NUCLEOTIDE SEQUENCE [LARGE SCALE GENOMIC DNA]</scope>
    <source>
        <strain evidence="4 5">Pla163</strain>
    </source>
</reference>
<name>A0A518D1S1_9BACT</name>
<keyword evidence="5" id="KW-1185">Reference proteome</keyword>
<dbReference type="RefSeq" id="WP_419185878.1">
    <property type="nucleotide sequence ID" value="NZ_CP036290.1"/>
</dbReference>
<evidence type="ECO:0000256" key="2">
    <source>
        <dbReference type="SAM" id="Coils"/>
    </source>
</evidence>
<dbReference type="GO" id="GO:0016020">
    <property type="term" value="C:membrane"/>
    <property type="evidence" value="ECO:0007669"/>
    <property type="project" value="UniProtKB-UniRule"/>
</dbReference>
<feature type="domain" description="OmpA-like" evidence="3">
    <location>
        <begin position="118"/>
        <end position="245"/>
    </location>
</feature>
<proteinExistence type="predicted"/>
<gene>
    <name evidence="4" type="primary">oprF</name>
    <name evidence="4" type="ORF">Pla163_25140</name>
</gene>
<dbReference type="PROSITE" id="PS51123">
    <property type="entry name" value="OMPA_2"/>
    <property type="match status" value="1"/>
</dbReference>
<dbReference type="Pfam" id="PF00691">
    <property type="entry name" value="OmpA"/>
    <property type="match status" value="1"/>
</dbReference>
<keyword evidence="1" id="KW-0472">Membrane</keyword>
<dbReference type="Gene3D" id="3.30.1330.60">
    <property type="entry name" value="OmpA-like domain"/>
    <property type="match status" value="1"/>
</dbReference>
<keyword evidence="2" id="KW-0175">Coiled coil</keyword>
<feature type="coiled-coil region" evidence="2">
    <location>
        <begin position="49"/>
        <end position="76"/>
    </location>
</feature>
<dbReference type="CDD" id="cd07185">
    <property type="entry name" value="OmpA_C-like"/>
    <property type="match status" value="1"/>
</dbReference>
<dbReference type="InterPro" id="IPR050330">
    <property type="entry name" value="Bact_OuterMem_StrucFunc"/>
</dbReference>
<dbReference type="SUPFAM" id="SSF103088">
    <property type="entry name" value="OmpA-like"/>
    <property type="match status" value="1"/>
</dbReference>
<dbReference type="PROSITE" id="PS51257">
    <property type="entry name" value="PROKAR_LIPOPROTEIN"/>
    <property type="match status" value="1"/>
</dbReference>
<sequence length="250" mass="27288">MATQLRDLRLRRSIALIATTSLLLVSTGCVSQQRYKEMSEDARFYQESYLDLRNANTQLEVELEDLRNRLDEAPAVVSTTEATAPPIDPAIDERMARLDELARRLGRAPGDVTTIDVEGGYGFALADSVVFPSGAAEPSPEGRAVLLELAADIASKPFDVLWVRGHTDNVPMRREASLAKFPYGNIQLSTVRALAVRDLLVTQGGLPEEKLFVAGFGPYLPVADNATPQGQQANRRVELVVLEAEGAEQP</sequence>
<evidence type="ECO:0000313" key="5">
    <source>
        <dbReference type="Proteomes" id="UP000319342"/>
    </source>
</evidence>
<dbReference type="EMBL" id="CP036290">
    <property type="protein sequence ID" value="QDU85385.1"/>
    <property type="molecule type" value="Genomic_DNA"/>
</dbReference>
<accession>A0A518D1S1</accession>
<dbReference type="Proteomes" id="UP000319342">
    <property type="component" value="Chromosome"/>
</dbReference>
<evidence type="ECO:0000259" key="3">
    <source>
        <dbReference type="PROSITE" id="PS51123"/>
    </source>
</evidence>
<dbReference type="AlphaFoldDB" id="A0A518D1S1"/>
<dbReference type="InterPro" id="IPR006665">
    <property type="entry name" value="OmpA-like"/>
</dbReference>
<dbReference type="PANTHER" id="PTHR30329:SF21">
    <property type="entry name" value="LIPOPROTEIN YIAD-RELATED"/>
    <property type="match status" value="1"/>
</dbReference>
<dbReference type="InterPro" id="IPR036737">
    <property type="entry name" value="OmpA-like_sf"/>
</dbReference>
<evidence type="ECO:0000256" key="1">
    <source>
        <dbReference type="PROSITE-ProRule" id="PRU00473"/>
    </source>
</evidence>
<evidence type="ECO:0000313" key="4">
    <source>
        <dbReference type="EMBL" id="QDU85385.1"/>
    </source>
</evidence>
<protein>
    <submittedName>
        <fullName evidence="4">Outer membrane porin F</fullName>
    </submittedName>
</protein>